<sequence>MYPSFVMKAGLIRTTAAALVAVALSAVAQPAWSAGDALPPKSVDFSFHGPFGLFDRAQLQRGYKVFVESCSSCHSMNHVAFRNLSERGGPGFTPAQVRVLAAEFPRQVIDGPDDFGDMFERPGRPADRIPPPFPNEAAARAANNGAYPPDLSVIAKARPGGPEHIYSVLTGYQDPPPNVEVRAGSYYNPYFPGGQIAMPPPLSDEVIEYTDGTPMTAEQYAKDVAAFLMWTAEPKMEDRKRIGFQVMIFLIVFGVLLYFTKQKLWRAVEH</sequence>
<feature type="signal peptide" evidence="11">
    <location>
        <begin position="1"/>
        <end position="33"/>
    </location>
</feature>
<dbReference type="PANTHER" id="PTHR10266:SF3">
    <property type="entry name" value="CYTOCHROME C1, HEME PROTEIN, MITOCHONDRIAL"/>
    <property type="match status" value="1"/>
</dbReference>
<comment type="cofactor">
    <cofactor evidence="9">
        <name>heme c</name>
        <dbReference type="ChEBI" id="CHEBI:61717"/>
    </cofactor>
    <text evidence="9">Binds 1 heme c group covalently per subunit.</text>
</comment>
<evidence type="ECO:0000256" key="2">
    <source>
        <dbReference type="ARBA" id="ARBA00016165"/>
    </source>
</evidence>
<feature type="binding site" description="covalent" evidence="9">
    <location>
        <position position="198"/>
    </location>
    <ligand>
        <name>heme c</name>
        <dbReference type="ChEBI" id="CHEBI:61717"/>
    </ligand>
</feature>
<comment type="caution">
    <text evidence="13">The sequence shown here is derived from an EMBL/GenBank/DDBJ whole genome shotgun (WGS) entry which is preliminary data.</text>
</comment>
<dbReference type="EMBL" id="SMAK01000001">
    <property type="protein sequence ID" value="TCT13607.1"/>
    <property type="molecule type" value="Genomic_DNA"/>
</dbReference>
<dbReference type="InterPro" id="IPR009056">
    <property type="entry name" value="Cyt_c-like_dom"/>
</dbReference>
<feature type="binding site" description="covalent" evidence="9">
    <location>
        <position position="74"/>
    </location>
    <ligand>
        <name>heme c</name>
        <dbReference type="ChEBI" id="CHEBI:61717"/>
    </ligand>
</feature>
<proteinExistence type="predicted"/>
<keyword evidence="11" id="KW-0732">Signal</keyword>
<dbReference type="PANTHER" id="PTHR10266">
    <property type="entry name" value="CYTOCHROME C1"/>
    <property type="match status" value="1"/>
</dbReference>
<dbReference type="AlphaFoldDB" id="A0A4R3MIH9"/>
<accession>A0A4R3MIH9</accession>
<evidence type="ECO:0000256" key="10">
    <source>
        <dbReference type="SAM" id="Phobius"/>
    </source>
</evidence>
<feature type="binding site" description="covalent" evidence="9">
    <location>
        <position position="70"/>
    </location>
    <ligand>
        <name>heme c</name>
        <dbReference type="ChEBI" id="CHEBI:61717"/>
    </ligand>
</feature>
<evidence type="ECO:0000256" key="1">
    <source>
        <dbReference type="ARBA" id="ARBA00004370"/>
    </source>
</evidence>
<protein>
    <recommendedName>
        <fullName evidence="2">Cytochrome c1</fullName>
    </recommendedName>
</protein>
<dbReference type="PRINTS" id="PR00603">
    <property type="entry name" value="CYTOCHROMEC1"/>
</dbReference>
<evidence type="ECO:0000259" key="12">
    <source>
        <dbReference type="PROSITE" id="PS51007"/>
    </source>
</evidence>
<dbReference type="InterPro" id="IPR002326">
    <property type="entry name" value="Cyt_c1"/>
</dbReference>
<dbReference type="PROSITE" id="PS51007">
    <property type="entry name" value="CYTC"/>
    <property type="match status" value="1"/>
</dbReference>
<dbReference type="GO" id="GO:0020037">
    <property type="term" value="F:heme binding"/>
    <property type="evidence" value="ECO:0007669"/>
    <property type="project" value="InterPro"/>
</dbReference>
<evidence type="ECO:0000313" key="13">
    <source>
        <dbReference type="EMBL" id="TCT13607.1"/>
    </source>
</evidence>
<evidence type="ECO:0000256" key="6">
    <source>
        <dbReference type="ARBA" id="ARBA00022989"/>
    </source>
</evidence>
<reference evidence="13 14" key="1">
    <citation type="submission" date="2019-03" db="EMBL/GenBank/DDBJ databases">
        <title>Genomic Encyclopedia of Type Strains, Phase IV (KMG-IV): sequencing the most valuable type-strain genomes for metagenomic binning, comparative biology and taxonomic classification.</title>
        <authorList>
            <person name="Goeker M."/>
        </authorList>
    </citation>
    <scope>NUCLEOTIDE SEQUENCE [LARGE SCALE GENOMIC DNA]</scope>
    <source>
        <strain evidence="13 14">DSM 19345</strain>
    </source>
</reference>
<dbReference type="FunFam" id="1.10.760.10:FF:000011">
    <property type="entry name" value="Cytochrome c1, putative"/>
    <property type="match status" value="1"/>
</dbReference>
<feature type="transmembrane region" description="Helical" evidence="10">
    <location>
        <begin position="242"/>
        <end position="260"/>
    </location>
</feature>
<evidence type="ECO:0000313" key="14">
    <source>
        <dbReference type="Proteomes" id="UP000295678"/>
    </source>
</evidence>
<dbReference type="Gene3D" id="1.10.760.10">
    <property type="entry name" value="Cytochrome c-like domain"/>
    <property type="match status" value="1"/>
</dbReference>
<dbReference type="RefSeq" id="WP_207903669.1">
    <property type="nucleotide sequence ID" value="NZ_SMAK01000001.1"/>
</dbReference>
<keyword evidence="7 9" id="KW-0408">Iron</keyword>
<dbReference type="SUPFAM" id="SSF46626">
    <property type="entry name" value="Cytochrome c"/>
    <property type="match status" value="1"/>
</dbReference>
<keyword evidence="6 10" id="KW-1133">Transmembrane helix</keyword>
<organism evidence="13 14">
    <name type="scientific">Tepidamorphus gemmatus</name>
    <dbReference type="NCBI Taxonomy" id="747076"/>
    <lineage>
        <taxon>Bacteria</taxon>
        <taxon>Pseudomonadati</taxon>
        <taxon>Pseudomonadota</taxon>
        <taxon>Alphaproteobacteria</taxon>
        <taxon>Hyphomicrobiales</taxon>
        <taxon>Tepidamorphaceae</taxon>
        <taxon>Tepidamorphus</taxon>
    </lineage>
</organism>
<feature type="domain" description="Cytochrome c" evidence="12">
    <location>
        <begin position="57"/>
        <end position="232"/>
    </location>
</feature>
<evidence type="ECO:0000256" key="5">
    <source>
        <dbReference type="ARBA" id="ARBA00022723"/>
    </source>
</evidence>
<evidence type="ECO:0000256" key="3">
    <source>
        <dbReference type="ARBA" id="ARBA00022617"/>
    </source>
</evidence>
<keyword evidence="4 10" id="KW-0812">Transmembrane</keyword>
<name>A0A4R3MIH9_9HYPH</name>
<dbReference type="Proteomes" id="UP000295678">
    <property type="component" value="Unassembled WGS sequence"/>
</dbReference>
<feature type="chain" id="PRO_5020657250" description="Cytochrome c1" evidence="11">
    <location>
        <begin position="34"/>
        <end position="270"/>
    </location>
</feature>
<evidence type="ECO:0000256" key="4">
    <source>
        <dbReference type="ARBA" id="ARBA00022692"/>
    </source>
</evidence>
<comment type="subcellular location">
    <subcellularLocation>
        <location evidence="1">Membrane</location>
    </subcellularLocation>
</comment>
<dbReference type="InterPro" id="IPR036909">
    <property type="entry name" value="Cyt_c-like_dom_sf"/>
</dbReference>
<feature type="binding site" description="covalent" evidence="9">
    <location>
        <position position="73"/>
    </location>
    <ligand>
        <name>heme c</name>
        <dbReference type="ChEBI" id="CHEBI:61717"/>
    </ligand>
</feature>
<keyword evidence="8 10" id="KW-0472">Membrane</keyword>
<dbReference type="GO" id="GO:0009055">
    <property type="term" value="F:electron transfer activity"/>
    <property type="evidence" value="ECO:0007669"/>
    <property type="project" value="InterPro"/>
</dbReference>
<evidence type="ECO:0000256" key="11">
    <source>
        <dbReference type="SAM" id="SignalP"/>
    </source>
</evidence>
<evidence type="ECO:0000256" key="8">
    <source>
        <dbReference type="ARBA" id="ARBA00023136"/>
    </source>
</evidence>
<evidence type="ECO:0000256" key="7">
    <source>
        <dbReference type="ARBA" id="ARBA00023004"/>
    </source>
</evidence>
<keyword evidence="3 9" id="KW-0349">Heme</keyword>
<keyword evidence="5 9" id="KW-0479">Metal-binding</keyword>
<gene>
    <name evidence="13" type="ORF">EDC22_101477</name>
</gene>
<dbReference type="Pfam" id="PF02167">
    <property type="entry name" value="Cytochrom_C1"/>
    <property type="match status" value="1"/>
</dbReference>
<dbReference type="GO" id="GO:0046872">
    <property type="term" value="F:metal ion binding"/>
    <property type="evidence" value="ECO:0007669"/>
    <property type="project" value="UniProtKB-KW"/>
</dbReference>
<dbReference type="GO" id="GO:0016020">
    <property type="term" value="C:membrane"/>
    <property type="evidence" value="ECO:0007669"/>
    <property type="project" value="UniProtKB-SubCell"/>
</dbReference>
<evidence type="ECO:0000256" key="9">
    <source>
        <dbReference type="PIRSR" id="PIRSR602326-1"/>
    </source>
</evidence>
<dbReference type="Gene3D" id="1.20.5.100">
    <property type="entry name" value="Cytochrome c1, transmembrane anchor, C-terminal"/>
    <property type="match status" value="1"/>
</dbReference>
<keyword evidence="14" id="KW-1185">Reference proteome</keyword>